<dbReference type="Pfam" id="PF05419">
    <property type="entry name" value="GUN4"/>
    <property type="match status" value="1"/>
</dbReference>
<dbReference type="InterPro" id="IPR008629">
    <property type="entry name" value="GUN4-like"/>
</dbReference>
<dbReference type="AlphaFoldDB" id="A0A2T1C9N9"/>
<sequence length="1029" mass="117075">MIDRLIAALSQEVEMSAEEIADTIWLALQMPESQSESTATPELNNDLPIAPIKPLEPEISQQLPQNASDAGVGSDNKQFEKPKAGIYPRNQGQNLVGSELSFKVPDAPSLREPLTLARALKPLMRRIPSGTTLVLDEAATTQRIADEGLWLPVLRPTLEPWLDLELVVDEGISMQIWRHTIRELERLLKNYGIFRDVRVWGLIADENERVQIRRGIGAAAKNQTPRSPKELIDPSGRRLVLVVSDCVSSLWRNGKVTATLELWAKQGSLAIVQMLPKWLWKRTALGRASEVRLQGLNPGEFNQKLIAKEVSLWDELEETRGVKVPVFTLEADKVATWAQMLSGKGSIWTSGYLFKLDPPPVSQGRELLNLDYGQLNAEQRVQAFRVTASPMARKLAGLLAAAPVISLPVVRLIQEALLKESQQVHVAEVFLGGLLKPLSEINAETNPNYVRYEFINGVRELLVDSVPSGYVLNVVDEVSKYVAKKAGLSLEDFAAVLRNPQQVRDSEVSRDVGYLATVTAQVLRRLGGEYAKFADLLETKFKLLSDEGIDYTRLSDLLAAEKWKEADEETARVMIQASGHEERDWLDEVDMQRFPSKDLQTIDELWFKYSNGRFGFSVQKQIWLSVGGQPRYYDAEIYNKFGEHVGWYIKDKNEWLKWSEHTFSLDAPQGHLPRYLPSQNKRIRYYLFSRNDLKNKLDNFTLQVNKVSESVTNNEILEKTSSVTHNQQLLDKISNQNNMLKNKHDDNSIRIIGDRGAGKTTFMAALASLSQRNSDIPFQVFPQNIESQRLLSDAENILKQGLPLPQTYVDVLVDLPFCSFKILLKPSLVIQPLSAIRGENIEMNVSLQEYPGELFEDLRNHRQDSRLYDEYLDDCATVSKLLFLIDGNTRNDRGYTESFISLSKEIVQRLDNKKERLSQYRIAVVISKYEEPLLWNHRHKVQELMALKFPNTKNYFQRWSQSWKCKIAYFACSSFGVMGKPPRPNFTFVRTDERGTIGVLDNPAEWKPFGLLAPIYWLHTGRNDPRLQQ</sequence>
<evidence type="ECO:0000313" key="3">
    <source>
        <dbReference type="EMBL" id="PSB04961.1"/>
    </source>
</evidence>
<protein>
    <recommendedName>
        <fullName evidence="2">GUN4-like domain-containing protein</fullName>
    </recommendedName>
</protein>
<dbReference type="PANTHER" id="PTHR34800">
    <property type="entry name" value="TETRAPYRROLE-BINDING PROTEIN, CHLOROPLASTIC"/>
    <property type="match status" value="1"/>
</dbReference>
<dbReference type="InterPro" id="IPR037215">
    <property type="entry name" value="GUN4-like_sf"/>
</dbReference>
<dbReference type="OrthoDB" id="3981129at2"/>
<gene>
    <name evidence="3" type="ORF">C7B64_01690</name>
</gene>
<reference evidence="3 4" key="1">
    <citation type="submission" date="2018-02" db="EMBL/GenBank/DDBJ databases">
        <authorList>
            <person name="Cohen D.B."/>
            <person name="Kent A.D."/>
        </authorList>
    </citation>
    <scope>NUCLEOTIDE SEQUENCE [LARGE SCALE GENOMIC DNA]</scope>
    <source>
        <strain evidence="3 4">CCAP 1448/3</strain>
    </source>
</reference>
<dbReference type="CDD" id="cd16383">
    <property type="entry name" value="GUN4"/>
    <property type="match status" value="1"/>
</dbReference>
<dbReference type="SUPFAM" id="SSF140869">
    <property type="entry name" value="GUN4-like"/>
    <property type="match status" value="1"/>
</dbReference>
<name>A0A2T1C9N9_9CYAN</name>
<accession>A0A2T1C9N9</accession>
<organism evidence="3 4">
    <name type="scientific">Merismopedia glauca CCAP 1448/3</name>
    <dbReference type="NCBI Taxonomy" id="1296344"/>
    <lineage>
        <taxon>Bacteria</taxon>
        <taxon>Bacillati</taxon>
        <taxon>Cyanobacteriota</taxon>
        <taxon>Cyanophyceae</taxon>
        <taxon>Synechococcales</taxon>
        <taxon>Merismopediaceae</taxon>
        <taxon>Merismopedia</taxon>
    </lineage>
</organism>
<dbReference type="InterPro" id="IPR047738">
    <property type="entry name" value="SAV_2336-like_N"/>
</dbReference>
<evidence type="ECO:0000256" key="1">
    <source>
        <dbReference type="SAM" id="MobiDB-lite"/>
    </source>
</evidence>
<dbReference type="InterPro" id="IPR027417">
    <property type="entry name" value="P-loop_NTPase"/>
</dbReference>
<comment type="caution">
    <text evidence="3">The sequence shown here is derived from an EMBL/GenBank/DDBJ whole genome shotgun (WGS) entry which is preliminary data.</text>
</comment>
<dbReference type="SUPFAM" id="SSF52540">
    <property type="entry name" value="P-loop containing nucleoside triphosphate hydrolases"/>
    <property type="match status" value="1"/>
</dbReference>
<proteinExistence type="predicted"/>
<dbReference type="Proteomes" id="UP000238762">
    <property type="component" value="Unassembled WGS sequence"/>
</dbReference>
<keyword evidence="4" id="KW-1185">Reference proteome</keyword>
<dbReference type="Gene3D" id="1.25.40.620">
    <property type="match status" value="1"/>
</dbReference>
<evidence type="ECO:0000313" key="4">
    <source>
        <dbReference type="Proteomes" id="UP000238762"/>
    </source>
</evidence>
<dbReference type="EMBL" id="PVWJ01000005">
    <property type="protein sequence ID" value="PSB04961.1"/>
    <property type="molecule type" value="Genomic_DNA"/>
</dbReference>
<feature type="domain" description="GUN4-like" evidence="2">
    <location>
        <begin position="545"/>
        <end position="675"/>
    </location>
</feature>
<feature type="region of interest" description="Disordered" evidence="1">
    <location>
        <begin position="63"/>
        <end position="90"/>
    </location>
</feature>
<dbReference type="Gene3D" id="1.10.10.1770">
    <property type="entry name" value="Gun4-like"/>
    <property type="match status" value="1"/>
</dbReference>
<dbReference type="PANTHER" id="PTHR34800:SF1">
    <property type="entry name" value="TETRAPYRROLE-BINDING PROTEIN, CHLOROPLASTIC"/>
    <property type="match status" value="1"/>
</dbReference>
<dbReference type="RefSeq" id="WP_106286928.1">
    <property type="nucleotide sequence ID" value="NZ_CAWNTC010000136.1"/>
</dbReference>
<dbReference type="NCBIfam" id="NF041121">
    <property type="entry name" value="SAV_2336_NTERM"/>
    <property type="match status" value="1"/>
</dbReference>
<evidence type="ECO:0000259" key="2">
    <source>
        <dbReference type="Pfam" id="PF05419"/>
    </source>
</evidence>
<reference evidence="3 4" key="2">
    <citation type="submission" date="2018-03" db="EMBL/GenBank/DDBJ databases">
        <title>The ancient ancestry and fast evolution of plastids.</title>
        <authorList>
            <person name="Moore K.R."/>
            <person name="Magnabosco C."/>
            <person name="Momper L."/>
            <person name="Gold D.A."/>
            <person name="Bosak T."/>
            <person name="Fournier G.P."/>
        </authorList>
    </citation>
    <scope>NUCLEOTIDE SEQUENCE [LARGE SCALE GENOMIC DNA]</scope>
    <source>
        <strain evidence="3 4">CCAP 1448/3</strain>
    </source>
</reference>
<dbReference type="GO" id="GO:0046906">
    <property type="term" value="F:tetrapyrrole binding"/>
    <property type="evidence" value="ECO:0007669"/>
    <property type="project" value="TreeGrafter"/>
</dbReference>